<dbReference type="Proteomes" id="UP001290455">
    <property type="component" value="Unassembled WGS sequence"/>
</dbReference>
<gene>
    <name evidence="1" type="ORF">SM124_00685</name>
</gene>
<evidence type="ECO:0000313" key="2">
    <source>
        <dbReference type="Proteomes" id="UP001290455"/>
    </source>
</evidence>
<sequence>MEQKQIASFVIRFQLVDFDTATKEKQWRIKVTHVQEDEELLFETSEEALNFMKQVVGDS</sequence>
<dbReference type="EMBL" id="JAXOFX010000001">
    <property type="protein sequence ID" value="MDZ5470251.1"/>
    <property type="molecule type" value="Genomic_DNA"/>
</dbReference>
<evidence type="ECO:0000313" key="1">
    <source>
        <dbReference type="EMBL" id="MDZ5470251.1"/>
    </source>
</evidence>
<protein>
    <submittedName>
        <fullName evidence="1">Uncharacterized protein</fullName>
    </submittedName>
</protein>
<proteinExistence type="predicted"/>
<organism evidence="1 2">
    <name type="scientific">Robertmurraya mangrovi</name>
    <dbReference type="NCBI Taxonomy" id="3098077"/>
    <lineage>
        <taxon>Bacteria</taxon>
        <taxon>Bacillati</taxon>
        <taxon>Bacillota</taxon>
        <taxon>Bacilli</taxon>
        <taxon>Bacillales</taxon>
        <taxon>Bacillaceae</taxon>
        <taxon>Robertmurraya</taxon>
    </lineage>
</organism>
<name>A0ABU5ISZ8_9BACI</name>
<dbReference type="RefSeq" id="WP_322444559.1">
    <property type="nucleotide sequence ID" value="NZ_JAXOFX010000001.1"/>
</dbReference>
<keyword evidence="2" id="KW-1185">Reference proteome</keyword>
<accession>A0ABU5ISZ8</accession>
<reference evidence="1 2" key="1">
    <citation type="submission" date="2023-11" db="EMBL/GenBank/DDBJ databases">
        <title>Bacillus jintuensis, isolated from a mudflat on the Beibu Gulf coast.</title>
        <authorList>
            <person name="Li M."/>
        </authorList>
    </citation>
    <scope>NUCLEOTIDE SEQUENCE [LARGE SCALE GENOMIC DNA]</scope>
    <source>
        <strain evidence="1 2">31A1R</strain>
    </source>
</reference>
<comment type="caution">
    <text evidence="1">The sequence shown here is derived from an EMBL/GenBank/DDBJ whole genome shotgun (WGS) entry which is preliminary data.</text>
</comment>